<accession>A0A8X6UP63</accession>
<keyword evidence="2" id="KW-1185">Reference proteome</keyword>
<organism evidence="1 2">
    <name type="scientific">Trichonephila clavipes</name>
    <name type="common">Golden silk orbweaver</name>
    <name type="synonym">Nephila clavipes</name>
    <dbReference type="NCBI Taxonomy" id="2585209"/>
    <lineage>
        <taxon>Eukaryota</taxon>
        <taxon>Metazoa</taxon>
        <taxon>Ecdysozoa</taxon>
        <taxon>Arthropoda</taxon>
        <taxon>Chelicerata</taxon>
        <taxon>Arachnida</taxon>
        <taxon>Araneae</taxon>
        <taxon>Araneomorphae</taxon>
        <taxon>Entelegynae</taxon>
        <taxon>Araneoidea</taxon>
        <taxon>Nephilidae</taxon>
        <taxon>Trichonephila</taxon>
    </lineage>
</organism>
<comment type="caution">
    <text evidence="1">The sequence shown here is derived from an EMBL/GenBank/DDBJ whole genome shotgun (WGS) entry which is preliminary data.</text>
</comment>
<proteinExistence type="predicted"/>
<sequence length="88" mass="10148">MSLDRHVPDRDPRNSSGLDCTPVFSCSLDYQAGERTIWLVFHSNFEREQPEGYHWPPTSLPLPPTLRDDLRLNGYLEYPHSPKGTIHS</sequence>
<dbReference type="Proteomes" id="UP000887159">
    <property type="component" value="Unassembled WGS sequence"/>
</dbReference>
<evidence type="ECO:0000313" key="2">
    <source>
        <dbReference type="Proteomes" id="UP000887159"/>
    </source>
</evidence>
<evidence type="ECO:0000313" key="1">
    <source>
        <dbReference type="EMBL" id="GFX86821.1"/>
    </source>
</evidence>
<dbReference type="EMBL" id="BMAU01021014">
    <property type="protein sequence ID" value="GFX86821.1"/>
    <property type="molecule type" value="Genomic_DNA"/>
</dbReference>
<name>A0A8X6UP63_TRICX</name>
<gene>
    <name evidence="1" type="ORF">TNCV_3750941</name>
</gene>
<protein>
    <submittedName>
        <fullName evidence="1">Uncharacterized protein</fullName>
    </submittedName>
</protein>
<dbReference type="AlphaFoldDB" id="A0A8X6UP63"/>
<reference evidence="1" key="1">
    <citation type="submission" date="2020-08" db="EMBL/GenBank/DDBJ databases">
        <title>Multicomponent nature underlies the extraordinary mechanical properties of spider dragline silk.</title>
        <authorList>
            <person name="Kono N."/>
            <person name="Nakamura H."/>
            <person name="Mori M."/>
            <person name="Yoshida Y."/>
            <person name="Ohtoshi R."/>
            <person name="Malay A.D."/>
            <person name="Moran D.A.P."/>
            <person name="Tomita M."/>
            <person name="Numata K."/>
            <person name="Arakawa K."/>
        </authorList>
    </citation>
    <scope>NUCLEOTIDE SEQUENCE</scope>
</reference>